<evidence type="ECO:0000256" key="6">
    <source>
        <dbReference type="ARBA" id="ARBA00022884"/>
    </source>
</evidence>
<gene>
    <name evidence="8" type="ORF">FHS68_004686</name>
</gene>
<evidence type="ECO:0000313" key="8">
    <source>
        <dbReference type="EMBL" id="NIJ55497.1"/>
    </source>
</evidence>
<keyword evidence="7" id="KW-0346">Stress response</keyword>
<protein>
    <submittedName>
        <fullName evidence="8">RNA binding protein YcfA (HicA-like mRNA interferase family)</fullName>
    </submittedName>
</protein>
<dbReference type="SUPFAM" id="SSF54786">
    <property type="entry name" value="YcfA/nrd intein domain"/>
    <property type="match status" value="1"/>
</dbReference>
<proteinExistence type="inferred from homology"/>
<evidence type="ECO:0000256" key="3">
    <source>
        <dbReference type="ARBA" id="ARBA00022722"/>
    </source>
</evidence>
<organism evidence="8 9">
    <name type="scientific">Dyadobacter arcticus</name>
    <dbReference type="NCBI Taxonomy" id="1078754"/>
    <lineage>
        <taxon>Bacteria</taxon>
        <taxon>Pseudomonadati</taxon>
        <taxon>Bacteroidota</taxon>
        <taxon>Cytophagia</taxon>
        <taxon>Cytophagales</taxon>
        <taxon>Spirosomataceae</taxon>
        <taxon>Dyadobacter</taxon>
    </lineage>
</organism>
<name>A0ABX0URP9_9BACT</name>
<dbReference type="EMBL" id="JAASQJ010000005">
    <property type="protein sequence ID" value="NIJ55497.1"/>
    <property type="molecule type" value="Genomic_DNA"/>
</dbReference>
<keyword evidence="5" id="KW-0378">Hydrolase</keyword>
<evidence type="ECO:0000256" key="7">
    <source>
        <dbReference type="ARBA" id="ARBA00023016"/>
    </source>
</evidence>
<sequence>MTARQLLEILKEDGWYLKSQNGTSHQQYIHPEKRGKITVSYKGKDEIPRGTLNGILKQAGLK</sequence>
<dbReference type="Proteomes" id="UP001179181">
    <property type="component" value="Unassembled WGS sequence"/>
</dbReference>
<accession>A0ABX0URP9</accession>
<keyword evidence="9" id="KW-1185">Reference proteome</keyword>
<dbReference type="InterPro" id="IPR012933">
    <property type="entry name" value="HicA_mRNA_interferase"/>
</dbReference>
<keyword evidence="4" id="KW-0255">Endonuclease</keyword>
<keyword evidence="3" id="KW-0540">Nuclease</keyword>
<evidence type="ECO:0000256" key="5">
    <source>
        <dbReference type="ARBA" id="ARBA00022801"/>
    </source>
</evidence>
<dbReference type="RefSeq" id="WP_167275407.1">
    <property type="nucleotide sequence ID" value="NZ_JAASQJ010000005.1"/>
</dbReference>
<dbReference type="InterPro" id="IPR038570">
    <property type="entry name" value="HicA_sf"/>
</dbReference>
<dbReference type="Gene3D" id="3.30.920.30">
    <property type="entry name" value="Hypothetical protein"/>
    <property type="match status" value="1"/>
</dbReference>
<keyword evidence="2" id="KW-1277">Toxin-antitoxin system</keyword>
<comment type="similarity">
    <text evidence="1">Belongs to the HicA mRNA interferase family.</text>
</comment>
<evidence type="ECO:0000256" key="4">
    <source>
        <dbReference type="ARBA" id="ARBA00022759"/>
    </source>
</evidence>
<reference evidence="8 9" key="1">
    <citation type="submission" date="2020-03" db="EMBL/GenBank/DDBJ databases">
        <title>Genomic Encyclopedia of Type Strains, Phase IV (KMG-IV): sequencing the most valuable type-strain genomes for metagenomic binning, comparative biology and taxonomic classification.</title>
        <authorList>
            <person name="Goeker M."/>
        </authorList>
    </citation>
    <scope>NUCLEOTIDE SEQUENCE [LARGE SCALE GENOMIC DNA]</scope>
    <source>
        <strain evidence="8 9">DSM 102865</strain>
    </source>
</reference>
<evidence type="ECO:0000256" key="1">
    <source>
        <dbReference type="ARBA" id="ARBA00006620"/>
    </source>
</evidence>
<keyword evidence="6" id="KW-0694">RNA-binding</keyword>
<evidence type="ECO:0000256" key="2">
    <source>
        <dbReference type="ARBA" id="ARBA00022649"/>
    </source>
</evidence>
<evidence type="ECO:0000313" key="9">
    <source>
        <dbReference type="Proteomes" id="UP001179181"/>
    </source>
</evidence>
<dbReference type="Pfam" id="PF07927">
    <property type="entry name" value="HicA_toxin"/>
    <property type="match status" value="1"/>
</dbReference>
<comment type="caution">
    <text evidence="8">The sequence shown here is derived from an EMBL/GenBank/DDBJ whole genome shotgun (WGS) entry which is preliminary data.</text>
</comment>